<keyword evidence="3" id="KW-0472">Membrane</keyword>
<dbReference type="InterPro" id="IPR058625">
    <property type="entry name" value="MdtA-like_BSH"/>
</dbReference>
<keyword evidence="3" id="KW-0812">Transmembrane</keyword>
<dbReference type="AlphaFoldDB" id="A0A1C7P1U3"/>
<keyword evidence="6" id="KW-1185">Reference proteome</keyword>
<accession>A0A1C7P1U3</accession>
<dbReference type="Gene3D" id="2.40.30.170">
    <property type="match status" value="1"/>
</dbReference>
<dbReference type="Pfam" id="PF25917">
    <property type="entry name" value="BSH_RND"/>
    <property type="match status" value="1"/>
</dbReference>
<evidence type="ECO:0000259" key="4">
    <source>
        <dbReference type="Pfam" id="PF25917"/>
    </source>
</evidence>
<evidence type="ECO:0000256" key="2">
    <source>
        <dbReference type="SAM" id="MobiDB-lite"/>
    </source>
</evidence>
<dbReference type="STRING" id="1612624.ADU59_11610"/>
<feature type="coiled-coil region" evidence="1">
    <location>
        <begin position="140"/>
        <end position="188"/>
    </location>
</feature>
<dbReference type="GO" id="GO:1990961">
    <property type="term" value="P:xenobiotic detoxification by transmembrane export across the plasma membrane"/>
    <property type="evidence" value="ECO:0007669"/>
    <property type="project" value="InterPro"/>
</dbReference>
<dbReference type="Proteomes" id="UP000093111">
    <property type="component" value="Unassembled WGS sequence"/>
</dbReference>
<dbReference type="RefSeq" id="WP_068954284.1">
    <property type="nucleotide sequence ID" value="NZ_LGLV01000007.1"/>
</dbReference>
<evidence type="ECO:0000313" key="5">
    <source>
        <dbReference type="EMBL" id="OBZ95235.1"/>
    </source>
</evidence>
<name>A0A1C7P1U3_9HYPH</name>
<organism evidence="5 6">
    <name type="scientific">Pararhizobium polonicum</name>
    <dbReference type="NCBI Taxonomy" id="1612624"/>
    <lineage>
        <taxon>Bacteria</taxon>
        <taxon>Pseudomonadati</taxon>
        <taxon>Pseudomonadota</taxon>
        <taxon>Alphaproteobacteria</taxon>
        <taxon>Hyphomicrobiales</taxon>
        <taxon>Rhizobiaceae</taxon>
        <taxon>Rhizobium/Agrobacterium group</taxon>
        <taxon>Pararhizobium</taxon>
    </lineage>
</organism>
<comment type="caution">
    <text evidence="5">The sequence shown here is derived from an EMBL/GenBank/DDBJ whole genome shotgun (WGS) entry which is preliminary data.</text>
</comment>
<feature type="coiled-coil region" evidence="1">
    <location>
        <begin position="227"/>
        <end position="254"/>
    </location>
</feature>
<dbReference type="InterPro" id="IPR050739">
    <property type="entry name" value="MFP"/>
</dbReference>
<dbReference type="OrthoDB" id="9811754at2"/>
<protein>
    <submittedName>
        <fullName evidence="5">Hemolysin D</fullName>
    </submittedName>
</protein>
<reference evidence="5 6" key="1">
    <citation type="journal article" date="2016" name="Syst. Appl. Microbiol.">
        <title>Pararhizobium polonicum sp. nov. isolated from tumors on stone fruit rootstocks.</title>
        <authorList>
            <person name="Pulawska J."/>
            <person name="Kuzmanovic N."/>
            <person name="Willems A."/>
            <person name="Pothier J.F."/>
        </authorList>
    </citation>
    <scope>NUCLEOTIDE SEQUENCE [LARGE SCALE GENOMIC DNA]</scope>
    <source>
        <strain evidence="5 6">F5.1</strain>
    </source>
</reference>
<feature type="compositionally biased region" description="Low complexity" evidence="2">
    <location>
        <begin position="30"/>
        <end position="49"/>
    </location>
</feature>
<dbReference type="Gene3D" id="2.40.50.100">
    <property type="match status" value="1"/>
</dbReference>
<proteinExistence type="predicted"/>
<dbReference type="PATRIC" id="fig|1612624.7.peg.4203"/>
<dbReference type="SUPFAM" id="SSF111369">
    <property type="entry name" value="HlyD-like secretion proteins"/>
    <property type="match status" value="2"/>
</dbReference>
<dbReference type="GO" id="GO:0019898">
    <property type="term" value="C:extrinsic component of membrane"/>
    <property type="evidence" value="ECO:0007669"/>
    <property type="project" value="InterPro"/>
</dbReference>
<feature type="domain" description="Multidrug resistance protein MdtA-like barrel-sandwich hybrid" evidence="4">
    <location>
        <begin position="100"/>
        <end position="296"/>
    </location>
</feature>
<dbReference type="PANTHER" id="PTHR30386:SF24">
    <property type="entry name" value="MULTIDRUG RESISTANCE EFFLUX PUMP"/>
    <property type="match status" value="1"/>
</dbReference>
<dbReference type="GO" id="GO:1990195">
    <property type="term" value="C:macrolide transmembrane transporter complex"/>
    <property type="evidence" value="ECO:0007669"/>
    <property type="project" value="InterPro"/>
</dbReference>
<dbReference type="InterPro" id="IPR030190">
    <property type="entry name" value="MacA_alpha-hairpin_sf"/>
</dbReference>
<keyword evidence="1" id="KW-0175">Coiled coil</keyword>
<evidence type="ECO:0000313" key="6">
    <source>
        <dbReference type="Proteomes" id="UP000093111"/>
    </source>
</evidence>
<gene>
    <name evidence="5" type="ORF">ADU59_11610</name>
</gene>
<evidence type="ECO:0000256" key="1">
    <source>
        <dbReference type="SAM" id="Coils"/>
    </source>
</evidence>
<feature type="transmembrane region" description="Helical" evidence="3">
    <location>
        <begin position="61"/>
        <end position="82"/>
    </location>
</feature>
<feature type="region of interest" description="Disordered" evidence="2">
    <location>
        <begin position="1"/>
        <end position="53"/>
    </location>
</feature>
<dbReference type="EMBL" id="LGLV01000007">
    <property type="protein sequence ID" value="OBZ95235.1"/>
    <property type="molecule type" value="Genomic_DNA"/>
</dbReference>
<dbReference type="PANTHER" id="PTHR30386">
    <property type="entry name" value="MEMBRANE FUSION SUBUNIT OF EMRAB-TOLC MULTIDRUG EFFLUX PUMP"/>
    <property type="match status" value="1"/>
</dbReference>
<dbReference type="Gene3D" id="6.10.140.1990">
    <property type="match status" value="1"/>
</dbReference>
<evidence type="ECO:0000256" key="3">
    <source>
        <dbReference type="SAM" id="Phobius"/>
    </source>
</evidence>
<sequence length="408" mass="42819">MSVSSKSGAAHVRPVGDDFEAPQEQDLTPEAKGAGEPAAEAQAAPQVAVAEEKPAPKRRKLVMPVIVIAALAAGGWYGYQWWTNGRFMISTDDAYIGGDIASISPKVSGYIEKVNVVANQHVKAGDALITLDKEDYRIAADQAQAQIDTEKLSLQRFDAQIAGAKASVQQAQAQKTALEAAVRGAETTLARASDLQSKAVGTVASLDSAQVALDQAKANLIGGDANIVAANANVAVLTAQRAEAESTIRSLQLAHDKAVRDLGFTVLKAPYDGIIGNLAVQDGDLVSAGQRLAALVPVDQLYIDANFKETQIAHMVPGSKVNIHVDAFDEEPIVGTVQSISPASGSVFSLLPAENATGNFTKVIQRVPVRIVFPKDVLDSGRLRAGLSVVVDVDTRTAPKTQDTAATQ</sequence>
<keyword evidence="3" id="KW-1133">Transmembrane helix</keyword>